<dbReference type="Proteomes" id="UP001171945">
    <property type="component" value="Unassembled WGS sequence"/>
</dbReference>
<dbReference type="EMBL" id="JAUCGM010000136">
    <property type="protein sequence ID" value="MDM8562393.1"/>
    <property type="molecule type" value="Genomic_DNA"/>
</dbReference>
<reference evidence="1" key="1">
    <citation type="submission" date="2023-06" db="EMBL/GenBank/DDBJ databases">
        <title>Uncultivated large filamentous bacteria from sulfidic sediments reveal new species and different genomic features in energy metabolism and defense.</title>
        <authorList>
            <person name="Fonseca A."/>
        </authorList>
    </citation>
    <scope>NUCLEOTIDE SEQUENCE</scope>
    <source>
        <strain evidence="1">HSG4</strain>
    </source>
</reference>
<protein>
    <recommendedName>
        <fullName evidence="3">SPASM domain-containing protein</fullName>
    </recommendedName>
</protein>
<sequence length="77" mass="8598">MLGQTFLKLFEEKTIECVNCSIMPICVGRCPVRYLQDAKPPCPSWKYNIEGRMALSYAIDQVGGVEALKKTVQATQS</sequence>
<comment type="caution">
    <text evidence="1">The sequence shown here is derived from an EMBL/GenBank/DDBJ whole genome shotgun (WGS) entry which is preliminary data.</text>
</comment>
<name>A0ABT7VSN4_9GAMM</name>
<evidence type="ECO:0008006" key="3">
    <source>
        <dbReference type="Google" id="ProtNLM"/>
    </source>
</evidence>
<keyword evidence="2" id="KW-1185">Reference proteome</keyword>
<organism evidence="1 2">
    <name type="scientific">Candidatus Marithioploca araucensis</name>
    <dbReference type="NCBI Taxonomy" id="70273"/>
    <lineage>
        <taxon>Bacteria</taxon>
        <taxon>Pseudomonadati</taxon>
        <taxon>Pseudomonadota</taxon>
        <taxon>Gammaproteobacteria</taxon>
        <taxon>Thiotrichales</taxon>
        <taxon>Thiotrichaceae</taxon>
        <taxon>Candidatus Marithioploca</taxon>
    </lineage>
</organism>
<evidence type="ECO:0000313" key="2">
    <source>
        <dbReference type="Proteomes" id="UP001171945"/>
    </source>
</evidence>
<gene>
    <name evidence="1" type="ORF">QUF54_03475</name>
</gene>
<proteinExistence type="predicted"/>
<accession>A0ABT7VSN4</accession>
<evidence type="ECO:0000313" key="1">
    <source>
        <dbReference type="EMBL" id="MDM8562393.1"/>
    </source>
</evidence>